<feature type="domain" description="TRAP C4-dicarboxylate transport system permease DctM subunit" evidence="4">
    <location>
        <begin position="104"/>
        <end position="535"/>
    </location>
</feature>
<dbReference type="RefSeq" id="WP_233718482.1">
    <property type="nucleotide sequence ID" value="NZ_JAJUWU010000004.1"/>
</dbReference>
<feature type="compositionally biased region" description="Basic and acidic residues" evidence="2">
    <location>
        <begin position="625"/>
        <end position="639"/>
    </location>
</feature>
<dbReference type="GO" id="GO:0005886">
    <property type="term" value="C:plasma membrane"/>
    <property type="evidence" value="ECO:0007669"/>
    <property type="project" value="UniProtKB-SubCell"/>
</dbReference>
<protein>
    <submittedName>
        <fullName evidence="5">TRAP transporter fused permease subunit</fullName>
    </submittedName>
</protein>
<feature type="region of interest" description="Disordered" evidence="2">
    <location>
        <begin position="611"/>
        <end position="639"/>
    </location>
</feature>
<dbReference type="GO" id="GO:0022857">
    <property type="term" value="F:transmembrane transporter activity"/>
    <property type="evidence" value="ECO:0007669"/>
    <property type="project" value="UniProtKB-UniRule"/>
</dbReference>
<evidence type="ECO:0000256" key="3">
    <source>
        <dbReference type="SAM" id="Phobius"/>
    </source>
</evidence>
<feature type="transmembrane region" description="Helical" evidence="3">
    <location>
        <begin position="477"/>
        <end position="501"/>
    </location>
</feature>
<comment type="function">
    <text evidence="1">Part of the tripartite ATP-independent periplasmic (TRAP) transport system.</text>
</comment>
<feature type="transmembrane region" description="Helical" evidence="3">
    <location>
        <begin position="30"/>
        <end position="47"/>
    </location>
</feature>
<dbReference type="AlphaFoldDB" id="A0A9X1T4S5"/>
<dbReference type="InterPro" id="IPR011853">
    <property type="entry name" value="TRAP_DctM-Dct_fused"/>
</dbReference>
<feature type="transmembrane region" description="Helical" evidence="3">
    <location>
        <begin position="542"/>
        <end position="562"/>
    </location>
</feature>
<feature type="transmembrane region" description="Helical" evidence="3">
    <location>
        <begin position="391"/>
        <end position="413"/>
    </location>
</feature>
<feature type="transmembrane region" description="Helical" evidence="3">
    <location>
        <begin position="513"/>
        <end position="530"/>
    </location>
</feature>
<dbReference type="PANTHER" id="PTHR43849:SF2">
    <property type="entry name" value="BLL3936 PROTEIN"/>
    <property type="match status" value="1"/>
</dbReference>
<dbReference type="PANTHER" id="PTHR43849">
    <property type="entry name" value="BLL3936 PROTEIN"/>
    <property type="match status" value="1"/>
</dbReference>
<feature type="transmembrane region" description="Helical" evidence="3">
    <location>
        <begin position="160"/>
        <end position="183"/>
    </location>
</feature>
<evidence type="ECO:0000313" key="6">
    <source>
        <dbReference type="Proteomes" id="UP001139035"/>
    </source>
</evidence>
<keyword evidence="1" id="KW-1003">Cell membrane</keyword>
<reference evidence="5" key="1">
    <citation type="submission" date="2022-01" db="EMBL/GenBank/DDBJ databases">
        <title>Jiella avicenniae sp. nov., a novel endophytic bacterium isolated from bark of Avicennia marina.</title>
        <authorList>
            <person name="Tuo L."/>
        </authorList>
    </citation>
    <scope>NUCLEOTIDE SEQUENCE</scope>
    <source>
        <strain evidence="5">CBK1P-4</strain>
    </source>
</reference>
<evidence type="ECO:0000256" key="2">
    <source>
        <dbReference type="SAM" id="MobiDB-lite"/>
    </source>
</evidence>
<comment type="subcellular location">
    <subcellularLocation>
        <location evidence="1">Cell inner membrane</location>
        <topology evidence="1">Multi-pass membrane protein</topology>
    </subcellularLocation>
</comment>
<feature type="transmembrane region" description="Helical" evidence="3">
    <location>
        <begin position="286"/>
        <end position="309"/>
    </location>
</feature>
<feature type="transmembrane region" description="Helical" evidence="3">
    <location>
        <begin position="450"/>
        <end position="471"/>
    </location>
</feature>
<dbReference type="Pfam" id="PF06808">
    <property type="entry name" value="DctM"/>
    <property type="match status" value="1"/>
</dbReference>
<feature type="transmembrane region" description="Helical" evidence="3">
    <location>
        <begin position="353"/>
        <end position="370"/>
    </location>
</feature>
<accession>A0A9X1T4S5</accession>
<keyword evidence="3" id="KW-1133">Transmembrane helix</keyword>
<keyword evidence="6" id="KW-1185">Reference proteome</keyword>
<feature type="transmembrane region" description="Helical" evidence="3">
    <location>
        <begin position="419"/>
        <end position="443"/>
    </location>
</feature>
<keyword evidence="1" id="KW-0997">Cell inner membrane</keyword>
<keyword evidence="3" id="KW-0472">Membrane</keyword>
<feature type="transmembrane region" description="Helical" evidence="3">
    <location>
        <begin position="7"/>
        <end position="24"/>
    </location>
</feature>
<feature type="transmembrane region" description="Helical" evidence="3">
    <location>
        <begin position="59"/>
        <end position="79"/>
    </location>
</feature>
<evidence type="ECO:0000313" key="5">
    <source>
        <dbReference type="EMBL" id="MCE7027535.1"/>
    </source>
</evidence>
<feature type="transmembrane region" description="Helical" evidence="3">
    <location>
        <begin position="574"/>
        <end position="604"/>
    </location>
</feature>
<feature type="transmembrane region" description="Helical" evidence="3">
    <location>
        <begin position="91"/>
        <end position="110"/>
    </location>
</feature>
<gene>
    <name evidence="5" type="ORF">LZD57_05990</name>
</gene>
<dbReference type="NCBIfam" id="TIGR02123">
    <property type="entry name" value="TRAP_fused"/>
    <property type="match status" value="1"/>
</dbReference>
<dbReference type="InterPro" id="IPR010656">
    <property type="entry name" value="DctM"/>
</dbReference>
<feature type="transmembrane region" description="Helical" evidence="3">
    <location>
        <begin position="117"/>
        <end position="140"/>
    </location>
</feature>
<evidence type="ECO:0000259" key="4">
    <source>
        <dbReference type="Pfam" id="PF06808"/>
    </source>
</evidence>
<keyword evidence="3" id="KW-0812">Transmembrane</keyword>
<evidence type="ECO:0000256" key="1">
    <source>
        <dbReference type="RuleBase" id="RU369079"/>
    </source>
</evidence>
<feature type="transmembrane region" description="Helical" evidence="3">
    <location>
        <begin position="329"/>
        <end position="347"/>
    </location>
</feature>
<proteinExistence type="predicted"/>
<sequence length="639" mass="68250">MKPLQYAIRGVAIALTLLQLWTILVEPLPLILHYVLFLAATLILVFGETLDQRTGLQRIIDLALIAATIGWAVFMALNIERYVTRIAFVDRPTTGDVIAGVALIVTLFEATRRAAGWGLFVIALLFTAYAFFGNVLPISIGHSGMSLSRFIDVQVLSNNGIFGIPLGAVVSYIFFFILFATFLEISGGGQLFIDLAFWLTGRTRGGPAKSAVIASGLMGSINGSAVANVVGTGTFTIPLMRRFGYKPPFAAAVEAASSTGGQLMPPIMGAAAFVMVELTGLDYVTILLGAAVPALLYYLAILFAVDLTAKRDGLRGLKGDEMPDVKTGLWKRLHLLLPLVILVYMMIDGSSLAMAAIYALAATVAVSMITRETRLTFWKVVEGFEKSAMSILIVAVPCAMAGLIIGVIVQTGIGLKFTGFILALSEGSLLLSLIAVMVACIILGMGMPTVSAYIMVAILMAPALTQLDLYILSVHLFIFYFALLSFVTPPVALASYAAAALAQTNSTTTGWQAFKLTLPGFLIPFAFAYNPALVMNGEWWEVIWVTATCAYGIFGIAGAFVGTHFRRSTTIERAVALVAAILLISPEGITDIIGAVLMTGMLAWQLQRPNDDAEASAKTGPQPAETREPSVQEIPRHAG</sequence>
<dbReference type="EMBL" id="JAJUWU010000004">
    <property type="protein sequence ID" value="MCE7027535.1"/>
    <property type="molecule type" value="Genomic_DNA"/>
</dbReference>
<keyword evidence="1" id="KW-0813">Transport</keyword>
<organism evidence="5 6">
    <name type="scientific">Jiella avicenniae</name>
    <dbReference type="NCBI Taxonomy" id="2907202"/>
    <lineage>
        <taxon>Bacteria</taxon>
        <taxon>Pseudomonadati</taxon>
        <taxon>Pseudomonadota</taxon>
        <taxon>Alphaproteobacteria</taxon>
        <taxon>Hyphomicrobiales</taxon>
        <taxon>Aurantimonadaceae</taxon>
        <taxon>Jiella</taxon>
    </lineage>
</organism>
<name>A0A9X1T4S5_9HYPH</name>
<dbReference type="Proteomes" id="UP001139035">
    <property type="component" value="Unassembled WGS sequence"/>
</dbReference>
<comment type="caution">
    <text evidence="5">The sequence shown here is derived from an EMBL/GenBank/DDBJ whole genome shotgun (WGS) entry which is preliminary data.</text>
</comment>